<dbReference type="RefSeq" id="WP_218128183.1">
    <property type="nucleotide sequence ID" value="NZ_FNJN01000006.1"/>
</dbReference>
<dbReference type="AlphaFoldDB" id="A0A1H0RE92"/>
<reference evidence="1 2" key="1">
    <citation type="submission" date="2016-10" db="EMBL/GenBank/DDBJ databases">
        <authorList>
            <person name="de Groot N.N."/>
        </authorList>
    </citation>
    <scope>NUCLEOTIDE SEQUENCE [LARGE SCALE GENOMIC DNA]</scope>
    <source>
        <strain evidence="1 2">StLB037</strain>
    </source>
</reference>
<evidence type="ECO:0000313" key="2">
    <source>
        <dbReference type="Proteomes" id="UP000186456"/>
    </source>
</evidence>
<name>A0A1H0RE92_MICTS</name>
<dbReference type="Proteomes" id="UP000186456">
    <property type="component" value="Unassembled WGS sequence"/>
</dbReference>
<sequence>MSTQTDTLGRWTASRRPVAPIPRMAATIAQRVLVNYRVDPDVARSLLPDGIRPQLVDGSAVAGVCLIHLTAFRPAWFAPAIGHRSRNAAHRIAVEGDTAEGPQTGVYIPRRHSSSLLARLVGGRVFPGTHAPASVDFRSTADDLEVRVEADDLRVRVAARRGPGIPFRSTLFETLEQSSTFFREDAVGWSPTRSGALEGLRLDTDAWKVEPIDVTALSSTFFDELPDGAAQFDHALLMRDVPTRWSSVSTPATIS</sequence>
<dbReference type="EMBL" id="FNJN01000006">
    <property type="protein sequence ID" value="SDP27741.1"/>
    <property type="molecule type" value="Genomic_DNA"/>
</dbReference>
<dbReference type="InterPro" id="IPR018644">
    <property type="entry name" value="DUF2071"/>
</dbReference>
<evidence type="ECO:0000313" key="1">
    <source>
        <dbReference type="EMBL" id="SDP27741.1"/>
    </source>
</evidence>
<protein>
    <submittedName>
        <fullName evidence="1">Uncharacterized conserved protein (COG2071)</fullName>
    </submittedName>
</protein>
<gene>
    <name evidence="1" type="ORF">SAMN04487788_2845</name>
</gene>
<accession>A0A1H0RE92</accession>
<organism evidence="1 2">
    <name type="scientific">Microbacterium testaceum (strain StLB037)</name>
    <dbReference type="NCBI Taxonomy" id="979556"/>
    <lineage>
        <taxon>Bacteria</taxon>
        <taxon>Bacillati</taxon>
        <taxon>Actinomycetota</taxon>
        <taxon>Actinomycetes</taxon>
        <taxon>Micrococcales</taxon>
        <taxon>Microbacteriaceae</taxon>
        <taxon>Microbacterium</taxon>
    </lineage>
</organism>
<dbReference type="Pfam" id="PF09844">
    <property type="entry name" value="DUF2071"/>
    <property type="match status" value="1"/>
</dbReference>
<proteinExistence type="predicted"/>